<feature type="coiled-coil region" evidence="1">
    <location>
        <begin position="535"/>
        <end position="562"/>
    </location>
</feature>
<keyword evidence="4" id="KW-1185">Reference proteome</keyword>
<reference evidence="3" key="1">
    <citation type="submission" date="2020-06" db="EMBL/GenBank/DDBJ databases">
        <authorList>
            <consortium name="Wellcome Sanger Institute Data Sharing"/>
        </authorList>
    </citation>
    <scope>NUCLEOTIDE SEQUENCE [LARGE SCALE GENOMIC DNA]</scope>
</reference>
<organism evidence="3 4">
    <name type="scientific">Gouania willdenowi</name>
    <name type="common">Blunt-snouted clingfish</name>
    <name type="synonym">Lepadogaster willdenowi</name>
    <dbReference type="NCBI Taxonomy" id="441366"/>
    <lineage>
        <taxon>Eukaryota</taxon>
        <taxon>Metazoa</taxon>
        <taxon>Chordata</taxon>
        <taxon>Craniata</taxon>
        <taxon>Vertebrata</taxon>
        <taxon>Euteleostomi</taxon>
        <taxon>Actinopterygii</taxon>
        <taxon>Neopterygii</taxon>
        <taxon>Teleostei</taxon>
        <taxon>Neoteleostei</taxon>
        <taxon>Acanthomorphata</taxon>
        <taxon>Ovalentaria</taxon>
        <taxon>Blenniimorphae</taxon>
        <taxon>Blenniiformes</taxon>
        <taxon>Gobiesocoidei</taxon>
        <taxon>Gobiesocidae</taxon>
        <taxon>Gobiesocinae</taxon>
        <taxon>Gouania</taxon>
    </lineage>
</organism>
<dbReference type="PANTHER" id="PTHR22028">
    <property type="entry name" value="SFI1 SPINDLE BODY DOMAIN-CONTAINING PROTEIN-RELATED"/>
    <property type="match status" value="1"/>
</dbReference>
<gene>
    <name evidence="3" type="primary">ccdc191</name>
</gene>
<sequence length="855" mass="101738">MSFSGHNPHLFQWKKQRHKDKTFVKNDDIDHWRKRVEMASEFAVSEVFSHKKPGSGLHSRAISQHSSDQLRDHDDAYSEAQALLGDWLGSKLRLEMEMEDDNDLMCAAERTSSAAVARAHSPQLNDRNFNELYNHLAAEEEHSAVNGVLQDLMEHQVLDSVMVKELALDAQQTRKKYRNPMVTMEARHQQVRVNKAQREAVRLRQQREKEAQQEAREEARRQEREEVMKKNQEERRQEELLQQEMVRLRRQMKEKRGLEQLARQREKEQAASQRAAKTIHSALTPLKQEQPNQQLLLEQKVQSMIHMNNLRCLQRHFSSWYLSVLDLRLRMGKAKALYDWRRMLRAWRTWRASVWMGQTQRELARTEEELRSENRQCQLAVESDRRRLLRRCLSQWHLWCRTEKEQRELLAQQQETKRKMAALISAASSGKLAATESPANQLIMVQSEAIRKPDSTEKKDLHLQIDSAPTTSTVHPNRPRPLQPWQVTRRDVAPTAAELHSAWHKVKAEGLPYPKISDLSGEGFKNRHAIQQQIITQQRKLLKDQQEQIARLKEERSVAGWEVEMKKTAPSVKQVLKQRSCSLDSMKRQRASGVTAMEARARQRAERRKEIEELKRKKEEERLVEMKAAEERRLKQEEEEKLRAAEKRREEKRLEREREERMQRRLNRQRELTKVAHQHYHKTLLQQRGLVPWKRLLQLKCASFELAENHHRLSLLRRCTRGWQESVQESVSEKEASADQLYQHFLLQRSLKCWKRLKDLRLIQEERAKRFSRTHTLRRFMLALLDHVTQERLLEWDRQERANGHNNRRVLQRCFLAWRQLPSQLRIERQRNKRREKLSRKVAEVLPDFCSNNPS</sequence>
<evidence type="ECO:0000256" key="2">
    <source>
        <dbReference type="SAM" id="MobiDB-lite"/>
    </source>
</evidence>
<reference evidence="3" key="3">
    <citation type="submission" date="2025-09" db="UniProtKB">
        <authorList>
            <consortium name="Ensembl"/>
        </authorList>
    </citation>
    <scope>IDENTIFICATION</scope>
</reference>
<feature type="region of interest" description="Disordered" evidence="2">
    <location>
        <begin position="256"/>
        <end position="277"/>
    </location>
</feature>
<feature type="compositionally biased region" description="Basic and acidic residues" evidence="2">
    <location>
        <begin position="196"/>
        <end position="238"/>
    </location>
</feature>
<evidence type="ECO:0000313" key="4">
    <source>
        <dbReference type="Proteomes" id="UP000694680"/>
    </source>
</evidence>
<accession>A0A8C5G2N6</accession>
<evidence type="ECO:0008006" key="5">
    <source>
        <dbReference type="Google" id="ProtNLM"/>
    </source>
</evidence>
<dbReference type="GeneID" id="114454117"/>
<dbReference type="Ensembl" id="ENSGWIT00000011488.1">
    <property type="protein sequence ID" value="ENSGWIP00000010340.1"/>
    <property type="gene ID" value="ENSGWIG00000006064.1"/>
</dbReference>
<keyword evidence="1" id="KW-0175">Coiled coil</keyword>
<evidence type="ECO:0000313" key="3">
    <source>
        <dbReference type="Ensembl" id="ENSGWIP00000010340.1"/>
    </source>
</evidence>
<feature type="coiled-coil region" evidence="1">
    <location>
        <begin position="597"/>
        <end position="669"/>
    </location>
</feature>
<feature type="coiled-coil region" evidence="1">
    <location>
        <begin position="356"/>
        <end position="383"/>
    </location>
</feature>
<dbReference type="RefSeq" id="XP_028290120.1">
    <property type="nucleotide sequence ID" value="XM_028434319.1"/>
</dbReference>
<dbReference type="Proteomes" id="UP000694680">
    <property type="component" value="Chromosome 20"/>
</dbReference>
<reference evidence="3" key="2">
    <citation type="submission" date="2025-08" db="UniProtKB">
        <authorList>
            <consortium name="Ensembl"/>
        </authorList>
    </citation>
    <scope>IDENTIFICATION</scope>
</reference>
<dbReference type="InterPro" id="IPR052270">
    <property type="entry name" value="CACF_protein"/>
</dbReference>
<dbReference type="CTD" id="57577"/>
<proteinExistence type="predicted"/>
<dbReference type="AlphaFoldDB" id="A0A8C5G2N6"/>
<protein>
    <recommendedName>
        <fullName evidence="5">Coiled-coil domain containing 191</fullName>
    </recommendedName>
</protein>
<dbReference type="PANTHER" id="PTHR22028:SF5">
    <property type="entry name" value="COILED-COIL DOMAIN-CONTAINING PROTEIN 191"/>
    <property type="match status" value="1"/>
</dbReference>
<feature type="compositionally biased region" description="Basic and acidic residues" evidence="2">
    <location>
        <begin position="256"/>
        <end position="269"/>
    </location>
</feature>
<evidence type="ECO:0000256" key="1">
    <source>
        <dbReference type="SAM" id="Coils"/>
    </source>
</evidence>
<name>A0A8C5G2N6_GOUWI</name>
<feature type="region of interest" description="Disordered" evidence="2">
    <location>
        <begin position="187"/>
        <end position="238"/>
    </location>
</feature>